<organism evidence="16 17">
    <name type="scientific">Parahaliea aestuarii</name>
    <dbReference type="NCBI Taxonomy" id="1852021"/>
    <lineage>
        <taxon>Bacteria</taxon>
        <taxon>Pseudomonadati</taxon>
        <taxon>Pseudomonadota</taxon>
        <taxon>Gammaproteobacteria</taxon>
        <taxon>Cellvibrionales</taxon>
        <taxon>Halieaceae</taxon>
        <taxon>Parahaliea</taxon>
    </lineage>
</organism>
<evidence type="ECO:0000259" key="14">
    <source>
        <dbReference type="Pfam" id="PF00593"/>
    </source>
</evidence>
<evidence type="ECO:0000256" key="7">
    <source>
        <dbReference type="ARBA" id="ARBA00023004"/>
    </source>
</evidence>
<keyword evidence="2 12" id="KW-0813">Transport</keyword>
<dbReference type="AlphaFoldDB" id="A0A5C8ZZN0"/>
<name>A0A5C8ZZN0_9GAMM</name>
<dbReference type="EMBL" id="VRYZ01000003">
    <property type="protein sequence ID" value="TXS92671.1"/>
    <property type="molecule type" value="Genomic_DNA"/>
</dbReference>
<evidence type="ECO:0000256" key="11">
    <source>
        <dbReference type="ARBA" id="ARBA00023237"/>
    </source>
</evidence>
<evidence type="ECO:0000313" key="16">
    <source>
        <dbReference type="EMBL" id="TXS92671.1"/>
    </source>
</evidence>
<dbReference type="SUPFAM" id="SSF56935">
    <property type="entry name" value="Porins"/>
    <property type="match status" value="1"/>
</dbReference>
<evidence type="ECO:0000256" key="2">
    <source>
        <dbReference type="ARBA" id="ARBA00022448"/>
    </source>
</evidence>
<evidence type="ECO:0000259" key="15">
    <source>
        <dbReference type="Pfam" id="PF07715"/>
    </source>
</evidence>
<evidence type="ECO:0000256" key="6">
    <source>
        <dbReference type="ARBA" id="ARBA00022729"/>
    </source>
</evidence>
<evidence type="ECO:0000256" key="13">
    <source>
        <dbReference type="RuleBase" id="RU003357"/>
    </source>
</evidence>
<evidence type="ECO:0000313" key="17">
    <source>
        <dbReference type="Proteomes" id="UP000321933"/>
    </source>
</evidence>
<accession>A0A5C8ZZN0</accession>
<keyword evidence="9 13" id="KW-0798">TonB box</keyword>
<evidence type="ECO:0000256" key="10">
    <source>
        <dbReference type="ARBA" id="ARBA00023136"/>
    </source>
</evidence>
<dbReference type="Gene3D" id="2.40.170.20">
    <property type="entry name" value="TonB-dependent receptor, beta-barrel domain"/>
    <property type="match status" value="1"/>
</dbReference>
<dbReference type="InterPro" id="IPR037066">
    <property type="entry name" value="Plug_dom_sf"/>
</dbReference>
<comment type="subcellular location">
    <subcellularLocation>
        <location evidence="1 12">Cell outer membrane</location>
        <topology evidence="1 12">Multi-pass membrane protein</topology>
    </subcellularLocation>
</comment>
<dbReference type="PANTHER" id="PTHR32552">
    <property type="entry name" value="FERRICHROME IRON RECEPTOR-RELATED"/>
    <property type="match status" value="1"/>
</dbReference>
<evidence type="ECO:0000256" key="12">
    <source>
        <dbReference type="PROSITE-ProRule" id="PRU01360"/>
    </source>
</evidence>
<keyword evidence="7" id="KW-0408">Iron</keyword>
<dbReference type="GO" id="GO:0009279">
    <property type="term" value="C:cell outer membrane"/>
    <property type="evidence" value="ECO:0007669"/>
    <property type="project" value="UniProtKB-SubCell"/>
</dbReference>
<proteinExistence type="inferred from homology"/>
<dbReference type="OrthoDB" id="99480at2"/>
<feature type="domain" description="TonB-dependent receptor-like beta-barrel" evidence="14">
    <location>
        <begin position="214"/>
        <end position="622"/>
    </location>
</feature>
<keyword evidence="11 12" id="KW-0998">Cell outer membrane</keyword>
<keyword evidence="6" id="KW-0732">Signal</keyword>
<sequence length="656" mass="71817">MALAGETEPAQAALPMSEIVVKGQILDRANTAFSASSFDADTLREQKISQPEQIFDQVPGMSIRDYGLGGVANSFTIRGFGDGGHGGDLGVVIDGVPLNEAMSHADGYVDLNVIVPLEVSDMTVFKGPVSSLYGNYNRGGLVKIDTRKGGQYTNLDLSGGSDGLVDVQGALGLEPGENQELNLALQHYQSDGYRPQSDGRRDTLSGRWGVGLGERTRVALSGRWHDADNDSASYLTEADYRRNPYGINANVQNDGAEKTFATLRGDVSHQLSPSLQLLGFLYGTEQDFTRWFTRPVGGGQWRQREEAYDREVSGAGLSLSGQHTPVGVPLLWIAGLETYREATDYLYSDGLDHRRPVAPPINDRRTELDSVSAFGELRADWHPLLQPSLGLRYDRFDGDCAPLGPETGDNPCSELNDLDNVSPKLGLRSRWASGLEFRASWSEGFALPPGWVKYQPEASNLDPLTFGQLEAGINWAPSETFELDLALFQVDSDGEVRTLDTGVYENYGETERRGLELSVAWQPVPQVSLSAIYGSTDTEVVKNADPNLEGKEVGGVSDYSATVQAGWLFLPEWRVNLIWRAVGGYALNADNSAYADSYDVMDIELDWRLRPGWNLYARVDNLADEEYAPTRFMFGGENLFATGAPRQVRLGVQISL</sequence>
<dbReference type="Proteomes" id="UP000321933">
    <property type="component" value="Unassembled WGS sequence"/>
</dbReference>
<dbReference type="PANTHER" id="PTHR32552:SF68">
    <property type="entry name" value="FERRICHROME OUTER MEMBRANE TRANSPORTER_PHAGE RECEPTOR"/>
    <property type="match status" value="1"/>
</dbReference>
<feature type="domain" description="TonB-dependent receptor plug" evidence="15">
    <location>
        <begin position="29"/>
        <end position="140"/>
    </location>
</feature>
<dbReference type="InterPro" id="IPR036942">
    <property type="entry name" value="Beta-barrel_TonB_sf"/>
</dbReference>
<evidence type="ECO:0000256" key="9">
    <source>
        <dbReference type="ARBA" id="ARBA00023077"/>
    </source>
</evidence>
<protein>
    <submittedName>
        <fullName evidence="16">TonB-dependent receptor</fullName>
    </submittedName>
</protein>
<dbReference type="InterPro" id="IPR039426">
    <property type="entry name" value="TonB-dep_rcpt-like"/>
</dbReference>
<dbReference type="PROSITE" id="PS52016">
    <property type="entry name" value="TONB_DEPENDENT_REC_3"/>
    <property type="match status" value="1"/>
</dbReference>
<evidence type="ECO:0000256" key="5">
    <source>
        <dbReference type="ARBA" id="ARBA00022692"/>
    </source>
</evidence>
<reference evidence="16 17" key="1">
    <citation type="submission" date="2019-08" db="EMBL/GenBank/DDBJ databases">
        <title>Parahaliea maris sp. nov., isolated from the surface seawater.</title>
        <authorList>
            <person name="Liu Y."/>
        </authorList>
    </citation>
    <scope>NUCLEOTIDE SEQUENCE [LARGE SCALE GENOMIC DNA]</scope>
    <source>
        <strain evidence="16 17">S2-26</strain>
    </source>
</reference>
<keyword evidence="10 12" id="KW-0472">Membrane</keyword>
<keyword evidence="3 12" id="KW-1134">Transmembrane beta strand</keyword>
<keyword evidence="17" id="KW-1185">Reference proteome</keyword>
<gene>
    <name evidence="16" type="ORF">FVW59_08615</name>
</gene>
<evidence type="ECO:0000256" key="4">
    <source>
        <dbReference type="ARBA" id="ARBA00022496"/>
    </source>
</evidence>
<dbReference type="Gene3D" id="2.170.130.10">
    <property type="entry name" value="TonB-dependent receptor, plug domain"/>
    <property type="match status" value="1"/>
</dbReference>
<keyword evidence="8" id="KW-0406">Ion transport</keyword>
<evidence type="ECO:0000256" key="1">
    <source>
        <dbReference type="ARBA" id="ARBA00004571"/>
    </source>
</evidence>
<dbReference type="Pfam" id="PF07715">
    <property type="entry name" value="Plug"/>
    <property type="match status" value="1"/>
</dbReference>
<keyword evidence="4" id="KW-0410">Iron transport</keyword>
<dbReference type="GO" id="GO:0015344">
    <property type="term" value="F:siderophore uptake transmembrane transporter activity"/>
    <property type="evidence" value="ECO:0007669"/>
    <property type="project" value="TreeGrafter"/>
</dbReference>
<dbReference type="Pfam" id="PF00593">
    <property type="entry name" value="TonB_dep_Rec_b-barrel"/>
    <property type="match status" value="1"/>
</dbReference>
<keyword evidence="16" id="KW-0675">Receptor</keyword>
<evidence type="ECO:0000256" key="8">
    <source>
        <dbReference type="ARBA" id="ARBA00023065"/>
    </source>
</evidence>
<dbReference type="InterPro" id="IPR012910">
    <property type="entry name" value="Plug_dom"/>
</dbReference>
<evidence type="ECO:0000256" key="3">
    <source>
        <dbReference type="ARBA" id="ARBA00022452"/>
    </source>
</evidence>
<dbReference type="InterPro" id="IPR000531">
    <property type="entry name" value="Beta-barrel_TonB"/>
</dbReference>
<comment type="caution">
    <text evidence="16">The sequence shown here is derived from an EMBL/GenBank/DDBJ whole genome shotgun (WGS) entry which is preliminary data.</text>
</comment>
<comment type="similarity">
    <text evidence="12 13">Belongs to the TonB-dependent receptor family.</text>
</comment>
<keyword evidence="5 12" id="KW-0812">Transmembrane</keyword>